<dbReference type="EMBL" id="CDMY01000061">
    <property type="protein sequence ID" value="CEL92303.1"/>
    <property type="molecule type" value="Genomic_DNA"/>
</dbReference>
<sequence length="155" mass="17434">MACLARRIVALRKLLLLLAFRAQPMHLVINPLKSSITGWSPSGRSIRDLWNSEGELLAEFSASVWKNCPILESEQTYPYLGIPIDASLKLQHLFEELEAAIEQRFQVVCCSTSTLEAKIQHVESSLLGMLRYKLGYGPECRGTSYAAPRPLEAWE</sequence>
<keyword evidence="3" id="KW-1185">Reference proteome</keyword>
<feature type="chain" id="PRO_5005187067" evidence="1">
    <location>
        <begin position="25"/>
        <end position="155"/>
    </location>
</feature>
<evidence type="ECO:0000313" key="3">
    <source>
        <dbReference type="Proteomes" id="UP000041254"/>
    </source>
</evidence>
<evidence type="ECO:0000256" key="1">
    <source>
        <dbReference type="SAM" id="SignalP"/>
    </source>
</evidence>
<organism evidence="2 3">
    <name type="scientific">Vitrella brassicaformis (strain CCMP3155)</name>
    <dbReference type="NCBI Taxonomy" id="1169540"/>
    <lineage>
        <taxon>Eukaryota</taxon>
        <taxon>Sar</taxon>
        <taxon>Alveolata</taxon>
        <taxon>Colpodellida</taxon>
        <taxon>Vitrellaceae</taxon>
        <taxon>Vitrella</taxon>
    </lineage>
</organism>
<feature type="signal peptide" evidence="1">
    <location>
        <begin position="1"/>
        <end position="24"/>
    </location>
</feature>
<name>A0A0G4EAL2_VITBC</name>
<dbReference type="InParanoid" id="A0A0G4EAL2"/>
<gene>
    <name evidence="2" type="ORF">Vbra_11029</name>
</gene>
<dbReference type="AlphaFoldDB" id="A0A0G4EAL2"/>
<protein>
    <submittedName>
        <fullName evidence="2">Uncharacterized protein</fullName>
    </submittedName>
</protein>
<evidence type="ECO:0000313" key="2">
    <source>
        <dbReference type="EMBL" id="CEL92303.1"/>
    </source>
</evidence>
<dbReference type="VEuPathDB" id="CryptoDB:Vbra_11029"/>
<proteinExistence type="predicted"/>
<dbReference type="Proteomes" id="UP000041254">
    <property type="component" value="Unassembled WGS sequence"/>
</dbReference>
<reference evidence="2 3" key="1">
    <citation type="submission" date="2014-11" db="EMBL/GenBank/DDBJ databases">
        <authorList>
            <person name="Zhu J."/>
            <person name="Qi W."/>
            <person name="Song R."/>
        </authorList>
    </citation>
    <scope>NUCLEOTIDE SEQUENCE [LARGE SCALE GENOMIC DNA]</scope>
</reference>
<accession>A0A0G4EAL2</accession>
<keyword evidence="1" id="KW-0732">Signal</keyword>